<proteinExistence type="predicted"/>
<reference evidence="1 2" key="1">
    <citation type="submission" date="2023-01" db="EMBL/GenBank/DDBJ databases">
        <title>Novel diversity within Roseofilum (Cyanobacteria; Desertifilaceae) from marine benthic mats with descriptions of four novel species.</title>
        <authorList>
            <person name="Wang Y."/>
            <person name="Berthold D.E."/>
            <person name="Hu J."/>
            <person name="Lefler F.W."/>
            <person name="Laughinghouse H.D. IV."/>
        </authorList>
    </citation>
    <scope>NUCLEOTIDE SEQUENCE [LARGE SCALE GENOMIC DNA]</scope>
    <source>
        <strain evidence="1 2">BLCC-M114</strain>
    </source>
</reference>
<name>A0ABT7B4Q3_9CYAN</name>
<evidence type="ECO:0000313" key="1">
    <source>
        <dbReference type="EMBL" id="MDJ1173258.1"/>
    </source>
</evidence>
<gene>
    <name evidence="1" type="ORF">PMG25_04050</name>
</gene>
<organism evidence="1 2">
    <name type="scientific">Roseofilum capinflatum BLCC-M114</name>
    <dbReference type="NCBI Taxonomy" id="3022440"/>
    <lineage>
        <taxon>Bacteria</taxon>
        <taxon>Bacillati</taxon>
        <taxon>Cyanobacteriota</taxon>
        <taxon>Cyanophyceae</taxon>
        <taxon>Desertifilales</taxon>
        <taxon>Desertifilaceae</taxon>
        <taxon>Roseofilum</taxon>
        <taxon>Roseofilum capinflatum</taxon>
    </lineage>
</organism>
<dbReference type="RefSeq" id="WP_283765626.1">
    <property type="nucleotide sequence ID" value="NZ_JAQOSO010000015.1"/>
</dbReference>
<protein>
    <submittedName>
        <fullName evidence="1">Uncharacterized protein</fullName>
    </submittedName>
</protein>
<evidence type="ECO:0000313" key="2">
    <source>
        <dbReference type="Proteomes" id="UP001235849"/>
    </source>
</evidence>
<keyword evidence="2" id="KW-1185">Reference proteome</keyword>
<dbReference type="EMBL" id="JAQOSO010000015">
    <property type="protein sequence ID" value="MDJ1173258.1"/>
    <property type="molecule type" value="Genomic_DNA"/>
</dbReference>
<accession>A0ABT7B4Q3</accession>
<dbReference type="Proteomes" id="UP001235849">
    <property type="component" value="Unassembled WGS sequence"/>
</dbReference>
<sequence length="115" mass="13459">MTIEQSFYQQLRQRGYWDQTDRLSARDPQSTLALAWSNPNLTRDPGTMYKLVWLLSSTNRRKRLSAIDLRILDRTATDLATQGQLLPATKSYVKYLWQQVYTQEYSQAPVHEDCS</sequence>
<comment type="caution">
    <text evidence="1">The sequence shown here is derived from an EMBL/GenBank/DDBJ whole genome shotgun (WGS) entry which is preliminary data.</text>
</comment>